<evidence type="ECO:0000256" key="2">
    <source>
        <dbReference type="ARBA" id="ARBA00022723"/>
    </source>
</evidence>
<protein>
    <submittedName>
        <fullName evidence="7">Alcohol dehydrogenase</fullName>
    </submittedName>
</protein>
<dbReference type="CDD" id="cd05283">
    <property type="entry name" value="CAD1"/>
    <property type="match status" value="1"/>
</dbReference>
<dbReference type="InterPro" id="IPR047109">
    <property type="entry name" value="CAD-like"/>
</dbReference>
<evidence type="ECO:0000256" key="4">
    <source>
        <dbReference type="ARBA" id="ARBA00023002"/>
    </source>
</evidence>
<dbReference type="EMBL" id="JWZX01003289">
    <property type="protein sequence ID" value="KOO22311.1"/>
    <property type="molecule type" value="Genomic_DNA"/>
</dbReference>
<comment type="caution">
    <text evidence="7">The sequence shown here is derived from an EMBL/GenBank/DDBJ whole genome shotgun (WGS) entry which is preliminary data.</text>
</comment>
<dbReference type="Proteomes" id="UP000037460">
    <property type="component" value="Unassembled WGS sequence"/>
</dbReference>
<keyword evidence="4" id="KW-0560">Oxidoreductase</keyword>
<dbReference type="AlphaFoldDB" id="A0A0M0J6T1"/>
<dbReference type="Pfam" id="PF08240">
    <property type="entry name" value="ADH_N"/>
    <property type="match status" value="1"/>
</dbReference>
<name>A0A0M0J6T1_9EUKA</name>
<dbReference type="SMART" id="SM00829">
    <property type="entry name" value="PKS_ER"/>
    <property type="match status" value="1"/>
</dbReference>
<evidence type="ECO:0000256" key="1">
    <source>
        <dbReference type="ARBA" id="ARBA00001947"/>
    </source>
</evidence>
<dbReference type="InterPro" id="IPR002328">
    <property type="entry name" value="ADH_Zn_CS"/>
</dbReference>
<keyword evidence="8" id="KW-1185">Reference proteome</keyword>
<dbReference type="GO" id="GO:0016616">
    <property type="term" value="F:oxidoreductase activity, acting on the CH-OH group of donors, NAD or NADP as acceptor"/>
    <property type="evidence" value="ECO:0007669"/>
    <property type="project" value="InterPro"/>
</dbReference>
<dbReference type="InterPro" id="IPR020843">
    <property type="entry name" value="ER"/>
</dbReference>
<dbReference type="InterPro" id="IPR013154">
    <property type="entry name" value="ADH-like_N"/>
</dbReference>
<organism evidence="7 8">
    <name type="scientific">Chrysochromulina tobinii</name>
    <dbReference type="NCBI Taxonomy" id="1460289"/>
    <lineage>
        <taxon>Eukaryota</taxon>
        <taxon>Haptista</taxon>
        <taxon>Haptophyta</taxon>
        <taxon>Prymnesiophyceae</taxon>
        <taxon>Prymnesiales</taxon>
        <taxon>Chrysochromulinaceae</taxon>
        <taxon>Chrysochromulina</taxon>
    </lineage>
</organism>
<dbReference type="PROSITE" id="PS00059">
    <property type="entry name" value="ADH_ZINC"/>
    <property type="match status" value="1"/>
</dbReference>
<dbReference type="InterPro" id="IPR013149">
    <property type="entry name" value="ADH-like_C"/>
</dbReference>
<reference evidence="8" key="1">
    <citation type="journal article" date="2015" name="PLoS Genet.">
        <title>Genome Sequence and Transcriptome Analyses of Chrysochromulina tobin: Metabolic Tools for Enhanced Algal Fitness in the Prominent Order Prymnesiales (Haptophyceae).</title>
        <authorList>
            <person name="Hovde B.T."/>
            <person name="Deodato C.R."/>
            <person name="Hunsperger H.M."/>
            <person name="Ryken S.A."/>
            <person name="Yost W."/>
            <person name="Jha R.K."/>
            <person name="Patterson J."/>
            <person name="Monnat R.J. Jr."/>
            <person name="Barlow S.B."/>
            <person name="Starkenburg S.R."/>
            <person name="Cattolico R.A."/>
        </authorList>
    </citation>
    <scope>NUCLEOTIDE SEQUENCE</scope>
    <source>
        <strain evidence="8">CCMP291</strain>
    </source>
</reference>
<dbReference type="Gene3D" id="3.90.180.10">
    <property type="entry name" value="Medium-chain alcohol dehydrogenases, catalytic domain"/>
    <property type="match status" value="2"/>
</dbReference>
<dbReference type="SUPFAM" id="SSF50129">
    <property type="entry name" value="GroES-like"/>
    <property type="match status" value="1"/>
</dbReference>
<sequence length="375" mass="39212">MAESTIPVSPLADASKGAVNVLCMATADAKCNFQPVRFQRRAVGPNDVLLDMKYCGVCHTDLHSAQGQLAALTGKCYPCVPGHELAGVAVAVGDAVTRVKVGDHVGHTLGGYSDKMVVHERFAVIIPKTYPLECAGPVMCAGVTLFDPLRRYGAGKGTRVAIVGVGGLGQMGIRIAKALGCVVTAITRTAGKADFARECGADEVIVSTDAEQMLRARRARALDLVLNTIPSEHDYSPYTALLSGGGRQIMLGLNTGLIAGMVVNGLCCGRSRVAGSGIGGIEATQAVIDLCDKHGIKPFIKVVPVENLNRVYEELEKCNESGARFVLDIAGSLNEDAFKRCAEAAPPNLGPPAPPLTLSAIIGGICGLLCLCRWC</sequence>
<evidence type="ECO:0000256" key="5">
    <source>
        <dbReference type="RuleBase" id="RU361277"/>
    </source>
</evidence>
<proteinExistence type="inferred from homology"/>
<accession>A0A0M0J6T1</accession>
<gene>
    <name evidence="7" type="ORF">Ctob_006363</name>
</gene>
<evidence type="ECO:0000256" key="3">
    <source>
        <dbReference type="ARBA" id="ARBA00022833"/>
    </source>
</evidence>
<evidence type="ECO:0000259" key="6">
    <source>
        <dbReference type="SMART" id="SM00829"/>
    </source>
</evidence>
<dbReference type="OrthoDB" id="1879366at2759"/>
<feature type="domain" description="Enoyl reductase (ER)" evidence="6">
    <location>
        <begin position="26"/>
        <end position="327"/>
    </location>
</feature>
<dbReference type="Gene3D" id="3.40.50.720">
    <property type="entry name" value="NAD(P)-binding Rossmann-like Domain"/>
    <property type="match status" value="1"/>
</dbReference>
<dbReference type="Pfam" id="PF00107">
    <property type="entry name" value="ADH_zinc_N"/>
    <property type="match status" value="1"/>
</dbReference>
<comment type="similarity">
    <text evidence="5">Belongs to the zinc-containing alcohol dehydrogenase family.</text>
</comment>
<keyword evidence="3 5" id="KW-0862">Zinc</keyword>
<keyword evidence="2 5" id="KW-0479">Metal-binding</keyword>
<dbReference type="InterPro" id="IPR011032">
    <property type="entry name" value="GroES-like_sf"/>
</dbReference>
<dbReference type="FunFam" id="3.40.50.720:FF:000022">
    <property type="entry name" value="Cinnamyl alcohol dehydrogenase"/>
    <property type="match status" value="1"/>
</dbReference>
<dbReference type="InterPro" id="IPR036291">
    <property type="entry name" value="NAD(P)-bd_dom_sf"/>
</dbReference>
<comment type="cofactor">
    <cofactor evidence="1 5">
        <name>Zn(2+)</name>
        <dbReference type="ChEBI" id="CHEBI:29105"/>
    </cofactor>
</comment>
<evidence type="ECO:0000313" key="7">
    <source>
        <dbReference type="EMBL" id="KOO22311.1"/>
    </source>
</evidence>
<dbReference type="GO" id="GO:0008270">
    <property type="term" value="F:zinc ion binding"/>
    <property type="evidence" value="ECO:0007669"/>
    <property type="project" value="InterPro"/>
</dbReference>
<dbReference type="PANTHER" id="PTHR42683">
    <property type="entry name" value="ALDEHYDE REDUCTASE"/>
    <property type="match status" value="1"/>
</dbReference>
<evidence type="ECO:0000313" key="8">
    <source>
        <dbReference type="Proteomes" id="UP000037460"/>
    </source>
</evidence>
<dbReference type="SUPFAM" id="SSF51735">
    <property type="entry name" value="NAD(P)-binding Rossmann-fold domains"/>
    <property type="match status" value="1"/>
</dbReference>